<gene>
    <name evidence="2" type="ORF">SCP_1401010</name>
</gene>
<keyword evidence="3" id="KW-1185">Reference proteome</keyword>
<dbReference type="Proteomes" id="UP000287166">
    <property type="component" value="Unassembled WGS sequence"/>
</dbReference>
<proteinExistence type="predicted"/>
<dbReference type="GeneID" id="38785613"/>
<dbReference type="EMBL" id="BFAD01000014">
    <property type="protein sequence ID" value="GBE88696.1"/>
    <property type="molecule type" value="Genomic_DNA"/>
</dbReference>
<dbReference type="InParanoid" id="A0A401H2L8"/>
<comment type="caution">
    <text evidence="2">The sequence shown here is derived from an EMBL/GenBank/DDBJ whole genome shotgun (WGS) entry which is preliminary data.</text>
</comment>
<sequence>MGGHGAELSSTHNKGSQTERKYGYCRGGQPPSRLDGTLAQRWWFRVLPVGAVTLVHGICRGVESTKVLEVASRPQMQCEAHRESSGAAQTQLARAQSPRRNRSGEGEDEDGEEALAARSRSVHRVSLPCSHASCCILMAARERGAGA</sequence>
<feature type="region of interest" description="Disordered" evidence="1">
    <location>
        <begin position="78"/>
        <end position="117"/>
    </location>
</feature>
<evidence type="ECO:0000256" key="1">
    <source>
        <dbReference type="SAM" id="MobiDB-lite"/>
    </source>
</evidence>
<feature type="region of interest" description="Disordered" evidence="1">
    <location>
        <begin position="1"/>
        <end position="30"/>
    </location>
</feature>
<dbReference type="RefSeq" id="XP_027619609.1">
    <property type="nucleotide sequence ID" value="XM_027763808.1"/>
</dbReference>
<evidence type="ECO:0000313" key="2">
    <source>
        <dbReference type="EMBL" id="GBE88696.1"/>
    </source>
</evidence>
<protein>
    <submittedName>
        <fullName evidence="2">Uncharacterized protein</fullName>
    </submittedName>
</protein>
<accession>A0A401H2L8</accession>
<name>A0A401H2L8_9APHY</name>
<evidence type="ECO:0000313" key="3">
    <source>
        <dbReference type="Proteomes" id="UP000287166"/>
    </source>
</evidence>
<dbReference type="AlphaFoldDB" id="A0A401H2L8"/>
<reference evidence="2 3" key="1">
    <citation type="journal article" date="2018" name="Sci. Rep.">
        <title>Genome sequence of the cauliflower mushroom Sparassis crispa (Hanabiratake) and its association with beneficial usage.</title>
        <authorList>
            <person name="Kiyama R."/>
            <person name="Furutani Y."/>
            <person name="Kawaguchi K."/>
            <person name="Nakanishi T."/>
        </authorList>
    </citation>
    <scope>NUCLEOTIDE SEQUENCE [LARGE SCALE GENOMIC DNA]</scope>
</reference>
<organism evidence="2 3">
    <name type="scientific">Sparassis crispa</name>
    <dbReference type="NCBI Taxonomy" id="139825"/>
    <lineage>
        <taxon>Eukaryota</taxon>
        <taxon>Fungi</taxon>
        <taxon>Dikarya</taxon>
        <taxon>Basidiomycota</taxon>
        <taxon>Agaricomycotina</taxon>
        <taxon>Agaricomycetes</taxon>
        <taxon>Polyporales</taxon>
        <taxon>Sparassidaceae</taxon>
        <taxon>Sparassis</taxon>
    </lineage>
</organism>